<gene>
    <name evidence="1" type="ORF">SVIM_LOCUS177988</name>
</gene>
<sequence length="78" mass="8177">MEGVGVGETELVEEASALVVGVGVIAPEVGESELEVGVSALVVEESVSVGVSALVVEESASAVGESRWWWRGIHRWGW</sequence>
<protein>
    <submittedName>
        <fullName evidence="1">Uncharacterized protein</fullName>
    </submittedName>
</protein>
<dbReference type="EMBL" id="CAADRP010001112">
    <property type="protein sequence ID" value="VFU35710.1"/>
    <property type="molecule type" value="Genomic_DNA"/>
</dbReference>
<evidence type="ECO:0000313" key="1">
    <source>
        <dbReference type="EMBL" id="VFU35710.1"/>
    </source>
</evidence>
<dbReference type="AlphaFoldDB" id="A0A6N2LED6"/>
<accession>A0A6N2LED6</accession>
<organism evidence="1">
    <name type="scientific">Salix viminalis</name>
    <name type="common">Common osier</name>
    <name type="synonym">Basket willow</name>
    <dbReference type="NCBI Taxonomy" id="40686"/>
    <lineage>
        <taxon>Eukaryota</taxon>
        <taxon>Viridiplantae</taxon>
        <taxon>Streptophyta</taxon>
        <taxon>Embryophyta</taxon>
        <taxon>Tracheophyta</taxon>
        <taxon>Spermatophyta</taxon>
        <taxon>Magnoliopsida</taxon>
        <taxon>eudicotyledons</taxon>
        <taxon>Gunneridae</taxon>
        <taxon>Pentapetalae</taxon>
        <taxon>rosids</taxon>
        <taxon>fabids</taxon>
        <taxon>Malpighiales</taxon>
        <taxon>Salicaceae</taxon>
        <taxon>Saliceae</taxon>
        <taxon>Salix</taxon>
    </lineage>
</organism>
<name>A0A6N2LED6_SALVM</name>
<proteinExistence type="predicted"/>
<reference evidence="1" key="1">
    <citation type="submission" date="2019-03" db="EMBL/GenBank/DDBJ databases">
        <authorList>
            <person name="Mank J."/>
            <person name="Almeida P."/>
        </authorList>
    </citation>
    <scope>NUCLEOTIDE SEQUENCE</scope>
    <source>
        <strain evidence="1">78183</strain>
    </source>
</reference>